<dbReference type="OrthoDB" id="5956691at2759"/>
<evidence type="ECO:0000256" key="2">
    <source>
        <dbReference type="ARBA" id="ARBA00022692"/>
    </source>
</evidence>
<organism evidence="13 14">
    <name type="scientific">Desmophyllum pertusum</name>
    <dbReference type="NCBI Taxonomy" id="174260"/>
    <lineage>
        <taxon>Eukaryota</taxon>
        <taxon>Metazoa</taxon>
        <taxon>Cnidaria</taxon>
        <taxon>Anthozoa</taxon>
        <taxon>Hexacorallia</taxon>
        <taxon>Scleractinia</taxon>
        <taxon>Caryophylliina</taxon>
        <taxon>Caryophylliidae</taxon>
        <taxon>Desmophyllum</taxon>
    </lineage>
</organism>
<accession>A0A9W9YB10</accession>
<dbReference type="Gene3D" id="2.60.40.60">
    <property type="entry name" value="Cadherins"/>
    <property type="match status" value="7"/>
</dbReference>
<dbReference type="GO" id="GO:0005509">
    <property type="term" value="F:calcium ion binding"/>
    <property type="evidence" value="ECO:0007669"/>
    <property type="project" value="UniProtKB-UniRule"/>
</dbReference>
<dbReference type="Proteomes" id="UP001163046">
    <property type="component" value="Unassembled WGS sequence"/>
</dbReference>
<feature type="compositionally biased region" description="Polar residues" evidence="10">
    <location>
        <begin position="1927"/>
        <end position="1949"/>
    </location>
</feature>
<dbReference type="PROSITE" id="PS50268">
    <property type="entry name" value="CADHERIN_2"/>
    <property type="match status" value="7"/>
</dbReference>
<feature type="domain" description="Cadherin" evidence="12">
    <location>
        <begin position="294"/>
        <end position="402"/>
    </location>
</feature>
<dbReference type="Pfam" id="PF00028">
    <property type="entry name" value="Cadherin"/>
    <property type="match status" value="7"/>
</dbReference>
<dbReference type="GO" id="GO:0005886">
    <property type="term" value="C:plasma membrane"/>
    <property type="evidence" value="ECO:0007669"/>
    <property type="project" value="UniProtKB-SubCell"/>
</dbReference>
<reference evidence="13" key="1">
    <citation type="submission" date="2023-01" db="EMBL/GenBank/DDBJ databases">
        <title>Genome assembly of the deep-sea coral Lophelia pertusa.</title>
        <authorList>
            <person name="Herrera S."/>
            <person name="Cordes E."/>
        </authorList>
    </citation>
    <scope>NUCLEOTIDE SEQUENCE</scope>
    <source>
        <strain evidence="13">USNM1676648</strain>
        <tissue evidence="13">Polyp</tissue>
    </source>
</reference>
<dbReference type="SUPFAM" id="SSF49313">
    <property type="entry name" value="Cadherin-like"/>
    <property type="match status" value="7"/>
</dbReference>
<dbReference type="FunFam" id="2.60.40.60:FF:000015">
    <property type="entry name" value="FAT atypical cadherin 1"/>
    <property type="match status" value="4"/>
</dbReference>
<dbReference type="EMBL" id="MU827793">
    <property type="protein sequence ID" value="KAJ7330243.1"/>
    <property type="molecule type" value="Genomic_DNA"/>
</dbReference>
<evidence type="ECO:0000256" key="5">
    <source>
        <dbReference type="ARBA" id="ARBA00022889"/>
    </source>
</evidence>
<feature type="domain" description="Cadherin" evidence="12">
    <location>
        <begin position="730"/>
        <end position="839"/>
    </location>
</feature>
<dbReference type="InterPro" id="IPR020894">
    <property type="entry name" value="Cadherin_CS"/>
</dbReference>
<feature type="compositionally biased region" description="Polar residues" evidence="10">
    <location>
        <begin position="1988"/>
        <end position="1997"/>
    </location>
</feature>
<evidence type="ECO:0000313" key="14">
    <source>
        <dbReference type="Proteomes" id="UP001163046"/>
    </source>
</evidence>
<keyword evidence="8" id="KW-0325">Glycoprotein</keyword>
<dbReference type="CDD" id="cd11304">
    <property type="entry name" value="Cadherin_repeat"/>
    <property type="match status" value="7"/>
</dbReference>
<evidence type="ECO:0000256" key="9">
    <source>
        <dbReference type="PROSITE-ProRule" id="PRU00043"/>
    </source>
</evidence>
<evidence type="ECO:0000259" key="12">
    <source>
        <dbReference type="PROSITE" id="PS50268"/>
    </source>
</evidence>
<dbReference type="Gene3D" id="1.10.1330.10">
    <property type="entry name" value="Dockerin domain"/>
    <property type="match status" value="1"/>
</dbReference>
<dbReference type="PANTHER" id="PTHR24026">
    <property type="entry name" value="FAT ATYPICAL CADHERIN-RELATED"/>
    <property type="match status" value="1"/>
</dbReference>
<feature type="region of interest" description="Disordered" evidence="10">
    <location>
        <begin position="2022"/>
        <end position="2062"/>
    </location>
</feature>
<evidence type="ECO:0000256" key="6">
    <source>
        <dbReference type="ARBA" id="ARBA00022989"/>
    </source>
</evidence>
<evidence type="ECO:0000256" key="4">
    <source>
        <dbReference type="ARBA" id="ARBA00022837"/>
    </source>
</evidence>
<feature type="domain" description="Cadherin" evidence="12">
    <location>
        <begin position="187"/>
        <end position="293"/>
    </location>
</feature>
<feature type="region of interest" description="Disordered" evidence="10">
    <location>
        <begin position="1921"/>
        <end position="2003"/>
    </location>
</feature>
<keyword evidence="5" id="KW-0130">Cell adhesion</keyword>
<gene>
    <name evidence="13" type="ORF">OS493_022767</name>
</gene>
<feature type="transmembrane region" description="Helical" evidence="11">
    <location>
        <begin position="1766"/>
        <end position="1787"/>
    </location>
</feature>
<dbReference type="SMART" id="SM00112">
    <property type="entry name" value="CA"/>
    <property type="match status" value="7"/>
</dbReference>
<feature type="compositionally biased region" description="Low complexity" evidence="10">
    <location>
        <begin position="1842"/>
        <end position="1857"/>
    </location>
</feature>
<dbReference type="InterPro" id="IPR002126">
    <property type="entry name" value="Cadherin-like_dom"/>
</dbReference>
<feature type="region of interest" description="Disordered" evidence="10">
    <location>
        <begin position="1835"/>
        <end position="1863"/>
    </location>
</feature>
<dbReference type="InterPro" id="IPR036439">
    <property type="entry name" value="Dockerin_dom_sf"/>
</dbReference>
<evidence type="ECO:0000256" key="11">
    <source>
        <dbReference type="SAM" id="Phobius"/>
    </source>
</evidence>
<feature type="compositionally biased region" description="Low complexity" evidence="10">
    <location>
        <begin position="1975"/>
        <end position="1985"/>
    </location>
</feature>
<feature type="domain" description="Cadherin" evidence="12">
    <location>
        <begin position="841"/>
        <end position="949"/>
    </location>
</feature>
<keyword evidence="3" id="KW-0677">Repeat</keyword>
<keyword evidence="14" id="KW-1185">Reference proteome</keyword>
<proteinExistence type="predicted"/>
<evidence type="ECO:0000256" key="8">
    <source>
        <dbReference type="ARBA" id="ARBA00023180"/>
    </source>
</evidence>
<evidence type="ECO:0000256" key="3">
    <source>
        <dbReference type="ARBA" id="ARBA00022737"/>
    </source>
</evidence>
<evidence type="ECO:0000256" key="7">
    <source>
        <dbReference type="ARBA" id="ARBA00023136"/>
    </source>
</evidence>
<dbReference type="FunFam" id="2.60.40.60:FF:000279">
    <property type="entry name" value="Protocadherin-16, putative"/>
    <property type="match status" value="1"/>
</dbReference>
<feature type="domain" description="Cadherin" evidence="12">
    <location>
        <begin position="513"/>
        <end position="621"/>
    </location>
</feature>
<sequence>MEQGAGNEVLIGKTQFQIPRSGRAVFSNLSFYDVASGYRMKLTVTVTPHSQASVYSGMFAISNTFDVTPRQFYLKIVTQVANANQSVIFGTQPMVEVRDLGTGVRAKPLKTPWWISVSLYSNPKLGQSFLNGTFNVSVVKERAVFTDLLVTLYGRGYVLKFESSYGHIVISAPFEVHYVNDYSPVFTPGNYTVAISEAVSIGYQIINIHATDDDIGGQGDVFYTLNGGNIDSSFTINRTSGIITTAGKIDRETTAAYNLIVKAFDGAVQEKVRFTEKHVIVNIRDRNDNAPQFTKNGFASLVKETADINDVILRVDALDRDAGTNAALRFIITSGNSDGYFDIIPATGDIIVNRSLDLEGPAPPSLNYSLGIYVTDLGVPQLSNSTVVTINISPVNEFSPQFAHNKSAPVTVIENQDPGNELVLFDMNATDKDFGEQGKVHYFIQYGNSDRKFQVNPASGVVTLIVPLDYETASVHTLTIRASDTDPGGLARYNDFYLHVHVEDVNDNAPEFANSLVTVDVPETLSIGQTAAKIQATDRDSGDNGRVTYSIVSGNSDKVFSLNPNSGELTTLKSLDLESAQVPYTNFTLVVIAMDHGNPQLSGNATFVLTVSSVNEFTPQFTHPSLSLQIPEDTAVGTMQWHVTATDKDFGPDGLVTYQIVAGNGDRRFRIDASSGEIYIHAPLDRETTPTYHLEIKASDRPSQAANQRSSVILVNVTLTDVNDNKPVFKKGSYYVTVKETAGVGDDVITVQATDADAGTNGQIEYRIKSGNNHGFFEINSNTGTIQVKSSLDLETQQHVDDLLYTLTVEAWDRGQVSLSNDVLVTIEIESVNEFPPKLQHSESIYVKIPEDTAVGLRVAEINATDKDFGLDGKLTYSITTGNEDNKFDINPSTGVITVNNELDYETVVRYSLSIRVSDNAPPTQRLSTVAKVTVRLTNVNDSGGVDVLIEDVISRITPPGDAADVVGVVTSSPISVVLLYESGKKEKLSADDSRLTFDDKSESRGLFTVVQADGKQIIEANRAGLLGQGVLFVRVHNVYNVRVKITVVGYSSLQLSAVPYPITEGSNATLTSLKRIGSRHGNVQLAALKLCLVLTDNSTYDVSTMTSTSFSVVSNDIGVKVSMGPSPKNVLFVDSKSTSGNMSFCGKFSSKVSENLDLEVSAAIITVNEILAVEISGLRNQTLRGPVLSTQAQIQVDFVMNDSSVLRVQNFSAFPGLVTFKISDAEAASVDRVTGVVTLLSDYHDLVIVTVTPLQGLTKPKHAQLYCNTVPSVGGVDIGQEYGPAIPALTASQRVTIPVRVNQGQSKLLAFDVKISYDDSQVRFVELTRSSAYSHIKGQLHIADVTNPDNTSSYVADLVFESLADGVLSIQASVNMLIDQRLGFIGNYAPAVTSCKTLPLGDVNADCMFDIRDAAFTMAYSLAQEKNFVGEFEKTMSKRTTEKMKQVMDFNLNGVIERNDAYLLARANLDMVRFVRYFHVTVPDHQNKSTNCALELTATLSTREGSMETNTQVYFEFASAKKILSSQLRSTAFDTGELITTYDRLNELFGGIVKAESQDHVFQVVAKKSQIEMSNMGLSMIQVTKDPLRQGPVVTPLFMYTHDPMFPAEVQVQMAPDSDLVLRSGHSPQSTVNITESYATCQDPPVTKNVMFVFQNDYSNVQGNEDSFTQVIIIDLTARFPLAKIDKVRLAPGSILVYFDITTQRSRMENTLVALWDMLKPGYTLQANSTEYRAKKIMRVDGQDYYGNDELSKAGDDQSNFPTGAVIAVCVVVTLVVIVAVAYFCFRKRIKQRKDRFSWKSASRINIIESRSTSRMSNESGDTEMVPISGLSNDHFEYSDSETSPSPRPSSRNSSDFTKRKLRKVESASSQVSIEAWADSSSPALARRTFHFPLSSPKIDTKLKGASPIARLLTKHQSDSQLLVRENSSTEGSPLNLSPRTPKRGQSPQKRRLQAQKNLSNLNSDSSDEEFVKSGTSSSTGTHTPSRKSLTPQISGSKLKDQGSEHFVFEKAVLYKRLMPQETGSRHSSQTGSRDSSCSGSGHSTPRMNVTSLPPGFIGNNNDGNDITVEEESYTVRLPVNVLNTATEGEGKSLSQKSASSNFLAMLL</sequence>
<evidence type="ECO:0000313" key="13">
    <source>
        <dbReference type="EMBL" id="KAJ7330243.1"/>
    </source>
</evidence>
<keyword evidence="7 11" id="KW-0472">Membrane</keyword>
<keyword evidence="6 11" id="KW-1133">Transmembrane helix</keyword>
<dbReference type="PANTHER" id="PTHR24026:SF126">
    <property type="entry name" value="PROTOCADHERIN FAT 4"/>
    <property type="match status" value="1"/>
</dbReference>
<comment type="subcellular location">
    <subcellularLocation>
        <location evidence="1">Membrane</location>
    </subcellularLocation>
</comment>
<keyword evidence="4 9" id="KW-0106">Calcium</keyword>
<feature type="domain" description="Cadherin" evidence="12">
    <location>
        <begin position="404"/>
        <end position="512"/>
    </location>
</feature>
<dbReference type="PROSITE" id="PS00232">
    <property type="entry name" value="CADHERIN_1"/>
    <property type="match status" value="3"/>
</dbReference>
<comment type="caution">
    <text evidence="13">The sequence shown here is derived from an EMBL/GenBank/DDBJ whole genome shotgun (WGS) entry which is preliminary data.</text>
</comment>
<protein>
    <recommendedName>
        <fullName evidence="12">Cadherin domain-containing protein</fullName>
    </recommendedName>
</protein>
<name>A0A9W9YB10_9CNID</name>
<feature type="domain" description="Cadherin" evidence="12">
    <location>
        <begin position="622"/>
        <end position="729"/>
    </location>
</feature>
<dbReference type="FunFam" id="2.60.40.60:FF:000116">
    <property type="entry name" value="Dachsous cadherin-related 2"/>
    <property type="match status" value="1"/>
</dbReference>
<dbReference type="GO" id="GO:0000272">
    <property type="term" value="P:polysaccharide catabolic process"/>
    <property type="evidence" value="ECO:0007669"/>
    <property type="project" value="InterPro"/>
</dbReference>
<dbReference type="InterPro" id="IPR015919">
    <property type="entry name" value="Cadherin-like_sf"/>
</dbReference>
<dbReference type="GO" id="GO:0007156">
    <property type="term" value="P:homophilic cell adhesion via plasma membrane adhesion molecules"/>
    <property type="evidence" value="ECO:0007669"/>
    <property type="project" value="InterPro"/>
</dbReference>
<dbReference type="PRINTS" id="PR00205">
    <property type="entry name" value="CADHERIN"/>
</dbReference>
<evidence type="ECO:0000256" key="10">
    <source>
        <dbReference type="SAM" id="MobiDB-lite"/>
    </source>
</evidence>
<keyword evidence="2 11" id="KW-0812">Transmembrane</keyword>
<feature type="compositionally biased region" description="Low complexity" evidence="10">
    <location>
        <begin position="2029"/>
        <end position="2045"/>
    </location>
</feature>
<dbReference type="FunFam" id="2.60.40.60:FF:000276">
    <property type="entry name" value="FAT atypical cadherin 2"/>
    <property type="match status" value="1"/>
</dbReference>
<evidence type="ECO:0000256" key="1">
    <source>
        <dbReference type="ARBA" id="ARBA00004370"/>
    </source>
</evidence>